<reference evidence="1" key="1">
    <citation type="journal article" date="2014" name="Front. Microbiol.">
        <title>High frequency of phylogenetically diverse reductive dehalogenase-homologous genes in deep subseafloor sedimentary metagenomes.</title>
        <authorList>
            <person name="Kawai M."/>
            <person name="Futagami T."/>
            <person name="Toyoda A."/>
            <person name="Takaki Y."/>
            <person name="Nishi S."/>
            <person name="Hori S."/>
            <person name="Arai W."/>
            <person name="Tsubouchi T."/>
            <person name="Morono Y."/>
            <person name="Uchiyama I."/>
            <person name="Ito T."/>
            <person name="Fujiyama A."/>
            <person name="Inagaki F."/>
            <person name="Takami H."/>
        </authorList>
    </citation>
    <scope>NUCLEOTIDE SEQUENCE</scope>
    <source>
        <strain evidence="1">Expedition CK06-06</strain>
    </source>
</reference>
<comment type="caution">
    <text evidence="1">The sequence shown here is derived from an EMBL/GenBank/DDBJ whole genome shotgun (WGS) entry which is preliminary data.</text>
</comment>
<organism evidence="1">
    <name type="scientific">marine sediment metagenome</name>
    <dbReference type="NCBI Taxonomy" id="412755"/>
    <lineage>
        <taxon>unclassified sequences</taxon>
        <taxon>metagenomes</taxon>
        <taxon>ecological metagenomes</taxon>
    </lineage>
</organism>
<gene>
    <name evidence="1" type="ORF">S06H3_20727</name>
</gene>
<accession>X1NBL9</accession>
<evidence type="ECO:0000313" key="1">
    <source>
        <dbReference type="EMBL" id="GAI16054.1"/>
    </source>
</evidence>
<dbReference type="AlphaFoldDB" id="X1NBL9"/>
<name>X1NBL9_9ZZZZ</name>
<sequence>LIACVCIAQVTPLPSEDTVEVEITGGLVMTLNFSRVNTTTHDTLSTIDPLTDRLLNEMLEALSTGHFDEVGMIAFIHKWDWVYSSPPDWRWDTTYLLAYYDGGAYDTCNWVRWRSGYRCPANRLDTIRYFYLLPGVIDGTPLSEAYATEIDNLGMGFGDSLAVTWTYVQSARPE</sequence>
<proteinExistence type="predicted"/>
<dbReference type="EMBL" id="BARV01010774">
    <property type="protein sequence ID" value="GAI16054.1"/>
    <property type="molecule type" value="Genomic_DNA"/>
</dbReference>
<feature type="non-terminal residue" evidence="1">
    <location>
        <position position="1"/>
    </location>
</feature>
<protein>
    <submittedName>
        <fullName evidence="1">Uncharacterized protein</fullName>
    </submittedName>
</protein>